<dbReference type="InterPro" id="IPR011006">
    <property type="entry name" value="CheY-like_superfamily"/>
</dbReference>
<proteinExistence type="predicted"/>
<reference evidence="5" key="1">
    <citation type="submission" date="2018-08" db="EMBL/GenBank/DDBJ databases">
        <authorList>
            <person name="Grouzdev D.S."/>
            <person name="Krutkina M.S."/>
        </authorList>
    </citation>
    <scope>NUCLEOTIDE SEQUENCE [LARGE SCALE GENOMIC DNA]</scope>
    <source>
        <strain evidence="5">4-11</strain>
    </source>
</reference>
<reference evidence="4 5" key="2">
    <citation type="submission" date="2018-09" db="EMBL/GenBank/DDBJ databases">
        <title>Genome of Sphaerochaeta halotolerans strain 4-11.</title>
        <authorList>
            <person name="Nazina T.N."/>
            <person name="Sokolova D.S."/>
        </authorList>
    </citation>
    <scope>NUCLEOTIDE SEQUENCE [LARGE SCALE GENOMIC DNA]</scope>
    <source>
        <strain evidence="4 5">4-11</strain>
    </source>
</reference>
<dbReference type="SUPFAM" id="SSF52172">
    <property type="entry name" value="CheY-like"/>
    <property type="match status" value="1"/>
</dbReference>
<dbReference type="EMBL" id="QUWK01000001">
    <property type="protein sequence ID" value="RFU96081.1"/>
    <property type="molecule type" value="Genomic_DNA"/>
</dbReference>
<dbReference type="SMART" id="SM00382">
    <property type="entry name" value="AAA"/>
    <property type="match status" value="1"/>
</dbReference>
<evidence type="ECO:0000259" key="3">
    <source>
        <dbReference type="PROSITE" id="PS50045"/>
    </source>
</evidence>
<evidence type="ECO:0000313" key="5">
    <source>
        <dbReference type="Proteomes" id="UP000264002"/>
    </source>
</evidence>
<feature type="domain" description="Sigma-54 factor interaction" evidence="3">
    <location>
        <begin position="133"/>
        <end position="356"/>
    </location>
</feature>
<organism evidence="4 5">
    <name type="scientific">Sphaerochaeta halotolerans</name>
    <dbReference type="NCBI Taxonomy" id="2293840"/>
    <lineage>
        <taxon>Bacteria</taxon>
        <taxon>Pseudomonadati</taxon>
        <taxon>Spirochaetota</taxon>
        <taxon>Spirochaetia</taxon>
        <taxon>Spirochaetales</taxon>
        <taxon>Sphaerochaetaceae</taxon>
        <taxon>Sphaerochaeta</taxon>
    </lineage>
</organism>
<dbReference type="InterPro" id="IPR027417">
    <property type="entry name" value="P-loop_NTPase"/>
</dbReference>
<dbReference type="CDD" id="cd00009">
    <property type="entry name" value="AAA"/>
    <property type="match status" value="1"/>
</dbReference>
<dbReference type="InterPro" id="IPR003593">
    <property type="entry name" value="AAA+_ATPase"/>
</dbReference>
<comment type="caution">
    <text evidence="4">The sequence shown here is derived from an EMBL/GenBank/DDBJ whole genome shotgun (WGS) entry which is preliminary data.</text>
</comment>
<keyword evidence="5" id="KW-1185">Reference proteome</keyword>
<dbReference type="SUPFAM" id="SSF52540">
    <property type="entry name" value="P-loop containing nucleoside triphosphate hydrolases"/>
    <property type="match status" value="1"/>
</dbReference>
<dbReference type="RefSeq" id="WP_117328900.1">
    <property type="nucleotide sequence ID" value="NZ_QUWK01000001.1"/>
</dbReference>
<name>A0A372MJY1_9SPIR</name>
<dbReference type="InterPro" id="IPR058031">
    <property type="entry name" value="AAA_lid_NorR"/>
</dbReference>
<dbReference type="PANTHER" id="PTHR32071">
    <property type="entry name" value="TRANSCRIPTIONAL REGULATORY PROTEIN"/>
    <property type="match status" value="1"/>
</dbReference>
<keyword evidence="1" id="KW-0547">Nucleotide-binding</keyword>
<dbReference type="Gene3D" id="1.10.8.60">
    <property type="match status" value="1"/>
</dbReference>
<evidence type="ECO:0000256" key="2">
    <source>
        <dbReference type="ARBA" id="ARBA00022840"/>
    </source>
</evidence>
<dbReference type="Pfam" id="PF25601">
    <property type="entry name" value="AAA_lid_14"/>
    <property type="match status" value="1"/>
</dbReference>
<dbReference type="InterPro" id="IPR002078">
    <property type="entry name" value="Sigma_54_int"/>
</dbReference>
<accession>A0A372MJY1</accession>
<dbReference type="Pfam" id="PF00158">
    <property type="entry name" value="Sigma54_activat"/>
    <property type="match status" value="1"/>
</dbReference>
<dbReference type="GO" id="GO:0005524">
    <property type="term" value="F:ATP binding"/>
    <property type="evidence" value="ECO:0007669"/>
    <property type="project" value="UniProtKB-KW"/>
</dbReference>
<protein>
    <submittedName>
        <fullName evidence="4">Sigma-54-dependent Fis family transcriptional regulator</fullName>
    </submittedName>
</protein>
<evidence type="ECO:0000313" key="4">
    <source>
        <dbReference type="EMBL" id="RFU96081.1"/>
    </source>
</evidence>
<gene>
    <name evidence="4" type="ORF">DYP60_00445</name>
</gene>
<dbReference type="AlphaFoldDB" id="A0A372MJY1"/>
<dbReference type="GO" id="GO:0006355">
    <property type="term" value="P:regulation of DNA-templated transcription"/>
    <property type="evidence" value="ECO:0007669"/>
    <property type="project" value="InterPro"/>
</dbReference>
<keyword evidence="2" id="KW-0067">ATP-binding</keyword>
<sequence>MSLFIISSDWRFKEQFKHHFNQSFLHEFTISHKLLEALDTSSVKPELVIIDERMSKGTQRSILEQLTYQKCKIPILLFSSDETQIDKQFCKNLILHVVQRNGMDFDSLFSYLDRFLGETEGREPKKTYVPCGLIGNSNRMQNLRTDLYRYAKQNCSIHLYGETGTGKELAATYIHRLSYPHRNMISVNCSLLSSSLGNSMFFGHAKGAFTDGKTELPGLVHEANQSTLFLDEVENLSLSFQAYMLRLLENGQYRRLGDTQLHTSRFRLITASNEDLVSLMQANRVRKDFFYRINDVSITLPPLREHLEDIPQLCEHFLLRCKSKKQVDDKGLELLKSYHWPGNVRQLFSTIRRCMINSVEEPAIVVRHDDIYVS</sequence>
<dbReference type="Proteomes" id="UP000264002">
    <property type="component" value="Unassembled WGS sequence"/>
</dbReference>
<evidence type="ECO:0000256" key="1">
    <source>
        <dbReference type="ARBA" id="ARBA00022741"/>
    </source>
</evidence>
<dbReference type="Gene3D" id="3.40.50.300">
    <property type="entry name" value="P-loop containing nucleotide triphosphate hydrolases"/>
    <property type="match status" value="1"/>
</dbReference>
<dbReference type="PROSITE" id="PS50045">
    <property type="entry name" value="SIGMA54_INTERACT_4"/>
    <property type="match status" value="1"/>
</dbReference>